<feature type="signal peptide" evidence="2">
    <location>
        <begin position="1"/>
        <end position="20"/>
    </location>
</feature>
<reference evidence="3 4" key="1">
    <citation type="submission" date="2020-07" db="EMBL/GenBank/DDBJ databases">
        <title>Sequencing the genomes of 1000 actinobacteria strains.</title>
        <authorList>
            <person name="Klenk H.-P."/>
        </authorList>
    </citation>
    <scope>NUCLEOTIDE SEQUENCE [LARGE SCALE GENOMIC DNA]</scope>
    <source>
        <strain evidence="3 4">DSM 23737</strain>
    </source>
</reference>
<keyword evidence="1" id="KW-0812">Transmembrane</keyword>
<dbReference type="Proteomes" id="UP000524237">
    <property type="component" value="Unassembled WGS sequence"/>
</dbReference>
<keyword evidence="1" id="KW-0472">Membrane</keyword>
<dbReference type="RefSeq" id="WP_182483437.1">
    <property type="nucleotide sequence ID" value="NZ_JACGWU010000001.1"/>
</dbReference>
<keyword evidence="1" id="KW-1133">Transmembrane helix</keyword>
<feature type="transmembrane region" description="Helical" evidence="1">
    <location>
        <begin position="44"/>
        <end position="60"/>
    </location>
</feature>
<feature type="transmembrane region" description="Helical" evidence="1">
    <location>
        <begin position="67"/>
        <end position="89"/>
    </location>
</feature>
<feature type="chain" id="PRO_5031059541" evidence="2">
    <location>
        <begin position="21"/>
        <end position="144"/>
    </location>
</feature>
<evidence type="ECO:0000313" key="4">
    <source>
        <dbReference type="Proteomes" id="UP000524237"/>
    </source>
</evidence>
<gene>
    <name evidence="3" type="ORF">FB555_000030</name>
</gene>
<feature type="transmembrane region" description="Helical" evidence="1">
    <location>
        <begin position="109"/>
        <end position="127"/>
    </location>
</feature>
<name>A0A7W3PMK7_9MICO</name>
<keyword evidence="4" id="KW-1185">Reference proteome</keyword>
<comment type="caution">
    <text evidence="3">The sequence shown here is derived from an EMBL/GenBank/DDBJ whole genome shotgun (WGS) entry which is preliminary data.</text>
</comment>
<protein>
    <submittedName>
        <fullName evidence="3">Peptidoglycan/LPS O-acetylase OafA/YrhL</fullName>
    </submittedName>
</protein>
<dbReference type="EMBL" id="JACGWU010000001">
    <property type="protein sequence ID" value="MBA8827959.1"/>
    <property type="molecule type" value="Genomic_DNA"/>
</dbReference>
<sequence length="144" mass="14817">MKVIVLGLAIATATAFGVNAAIHFMLAGPFDANPGNLVSQGDLFRVQAVGNVIAAALLVIRPRPVTAWIAAAVAAVGLGLVVFTVYAPLDLLAIGGPFLYEPAWYPDKVASAIAQLVAIVGSLLLVITTGRVQSNRRSAGHLSC</sequence>
<organism evidence="3 4">
    <name type="scientific">Alpinimonas psychrophila</name>
    <dbReference type="NCBI Taxonomy" id="748908"/>
    <lineage>
        <taxon>Bacteria</taxon>
        <taxon>Bacillati</taxon>
        <taxon>Actinomycetota</taxon>
        <taxon>Actinomycetes</taxon>
        <taxon>Micrococcales</taxon>
        <taxon>Microbacteriaceae</taxon>
        <taxon>Alpinimonas</taxon>
    </lineage>
</organism>
<dbReference type="AlphaFoldDB" id="A0A7W3PMK7"/>
<evidence type="ECO:0000313" key="3">
    <source>
        <dbReference type="EMBL" id="MBA8827959.1"/>
    </source>
</evidence>
<keyword evidence="2" id="KW-0732">Signal</keyword>
<evidence type="ECO:0000256" key="2">
    <source>
        <dbReference type="SAM" id="SignalP"/>
    </source>
</evidence>
<accession>A0A7W3PMK7</accession>
<proteinExistence type="predicted"/>
<evidence type="ECO:0000256" key="1">
    <source>
        <dbReference type="SAM" id="Phobius"/>
    </source>
</evidence>